<protein>
    <submittedName>
        <fullName evidence="1">Uncharacterized protein</fullName>
    </submittedName>
</protein>
<sequence length="79" mass="8941">MTELGIFQKEAKIKVIVQIVEKVKSEAHIYIPDGLSQDAIKQYITDRYNSGELTPDLNIFQVDFESISAQIVRPSEETA</sequence>
<geneLocation type="plasmid" evidence="1">
    <name>plasmid1</name>
</geneLocation>
<dbReference type="AlphaFoldDB" id="A0A1Z4KVM9"/>
<dbReference type="EMBL" id="AP018217">
    <property type="protein sequence ID" value="BAY72922.1"/>
    <property type="molecule type" value="Genomic_DNA"/>
</dbReference>
<proteinExistence type="predicted"/>
<organism evidence="1 2">
    <name type="scientific">Trichormus variabilis NIES-23</name>
    <dbReference type="NCBI Taxonomy" id="1973479"/>
    <lineage>
        <taxon>Bacteria</taxon>
        <taxon>Bacillati</taxon>
        <taxon>Cyanobacteriota</taxon>
        <taxon>Cyanophyceae</taxon>
        <taxon>Nostocales</taxon>
        <taxon>Nostocaceae</taxon>
        <taxon>Trichormus</taxon>
    </lineage>
</organism>
<gene>
    <name evidence="1" type="ORF">NIES23_57500</name>
</gene>
<evidence type="ECO:0000313" key="1">
    <source>
        <dbReference type="EMBL" id="BAY72922.1"/>
    </source>
</evidence>
<accession>A0A1Z4KVM9</accession>
<evidence type="ECO:0000313" key="2">
    <source>
        <dbReference type="Proteomes" id="UP000217507"/>
    </source>
</evidence>
<dbReference type="Proteomes" id="UP000217507">
    <property type="component" value="Plasmid Plasmid1 dna"/>
</dbReference>
<reference evidence="1 2" key="1">
    <citation type="submission" date="2017-06" db="EMBL/GenBank/DDBJ databases">
        <title>Genome sequencing of cyanobaciteial culture collection at National Institute for Environmental Studies (NIES).</title>
        <authorList>
            <person name="Hirose Y."/>
            <person name="Shimura Y."/>
            <person name="Fujisawa T."/>
            <person name="Nakamura Y."/>
            <person name="Kawachi M."/>
        </authorList>
    </citation>
    <scope>NUCLEOTIDE SEQUENCE [LARGE SCALE GENOMIC DNA]</scope>
    <source>
        <strain evidence="1 2">NIES-23</strain>
        <plasmid evidence="2">Plasmid Plasmid1 dna</plasmid>
    </source>
</reference>
<name>A0A1Z4KVM9_ANAVA</name>
<keyword evidence="1" id="KW-0614">Plasmid</keyword>